<dbReference type="EMBL" id="JAAGNZ010000001">
    <property type="protein sequence ID" value="NEU66759.1"/>
    <property type="molecule type" value="Genomic_DNA"/>
</dbReference>
<keyword evidence="3" id="KW-1185">Reference proteome</keyword>
<gene>
    <name evidence="2" type="ORF">GK091_07685</name>
</gene>
<evidence type="ECO:0000256" key="1">
    <source>
        <dbReference type="SAM" id="Coils"/>
    </source>
</evidence>
<keyword evidence="1" id="KW-0175">Coiled coil</keyword>
<feature type="coiled-coil region" evidence="1">
    <location>
        <begin position="341"/>
        <end position="386"/>
    </location>
</feature>
<protein>
    <submittedName>
        <fullName evidence="2">BZIP transcription factor</fullName>
    </submittedName>
</protein>
<dbReference type="Proteomes" id="UP000477386">
    <property type="component" value="Unassembled WGS sequence"/>
</dbReference>
<proteinExistence type="predicted"/>
<dbReference type="RefSeq" id="WP_164036000.1">
    <property type="nucleotide sequence ID" value="NZ_JAAGNZ010000001.1"/>
</dbReference>
<dbReference type="AlphaFoldDB" id="A0A6M0IER0"/>
<name>A0A6M0IER0_9BACT</name>
<comment type="caution">
    <text evidence="2">The sequence shown here is derived from an EMBL/GenBank/DDBJ whole genome shotgun (WGS) entry which is preliminary data.</text>
</comment>
<reference evidence="2 3" key="1">
    <citation type="submission" date="2020-02" db="EMBL/GenBank/DDBJ databases">
        <title>Draft genome sequence of two Spirosoma agri KCTC 52727 and Spirosoma terrae KCTC 52035.</title>
        <authorList>
            <person name="Rojas J."/>
            <person name="Ambika Manirajan B."/>
            <person name="Ratering S."/>
            <person name="Suarez C."/>
            <person name="Schnell S."/>
        </authorList>
    </citation>
    <scope>NUCLEOTIDE SEQUENCE [LARGE SCALE GENOMIC DNA]</scope>
    <source>
        <strain evidence="2 3">KCTC 52727</strain>
    </source>
</reference>
<evidence type="ECO:0000313" key="2">
    <source>
        <dbReference type="EMBL" id="NEU66759.1"/>
    </source>
</evidence>
<evidence type="ECO:0000313" key="3">
    <source>
        <dbReference type="Proteomes" id="UP000477386"/>
    </source>
</evidence>
<sequence>MNTTGTSSVFVGYQSGRSNTTAGNNTFVGYQAGYGNTSGTANVFIGSQAGFTNTTGTGNMFLGQQAGYNSTASYNLFVGNASGSTTTTGLGNTAIGDGSLLRNSVGTHNVAIGRFAGVESRNDENTFVGFAADVTPDTPNLTNATAIGARARVSQSNSIVLGANANVGIGTGAPQAKLHITTGVSGTSGLRLQNLTSNNTASVTNQTKFLTVDGNGTVILGSLNGSAREGVADAYWQRKGSFLQSINGESIIIGQGVDKTPADYNLFVSKGILTEKVKVAVKNTNEWSDYVFKPGYALQPLAQVEQYIQKHEHLPGVPSAREMVERGNDLHKTDAKLLEKIEELTLYSIQLEKQLAKEKQEQKAVNQKQEAKIDQLERLVNQLLEKK</sequence>
<dbReference type="InterPro" id="IPR011049">
    <property type="entry name" value="Serralysin-like_metalloprot_C"/>
</dbReference>
<accession>A0A6M0IER0</accession>
<organism evidence="2 3">
    <name type="scientific">Spirosoma agri</name>
    <dbReference type="NCBI Taxonomy" id="1987381"/>
    <lineage>
        <taxon>Bacteria</taxon>
        <taxon>Pseudomonadati</taxon>
        <taxon>Bacteroidota</taxon>
        <taxon>Cytophagia</taxon>
        <taxon>Cytophagales</taxon>
        <taxon>Cytophagaceae</taxon>
        <taxon>Spirosoma</taxon>
    </lineage>
</organism>
<dbReference type="Gene3D" id="2.150.10.10">
    <property type="entry name" value="Serralysin-like metalloprotease, C-terminal"/>
    <property type="match status" value="1"/>
</dbReference>